<dbReference type="PROSITE" id="PS00798">
    <property type="entry name" value="ALDOKETO_REDUCTASE_1"/>
    <property type="match status" value="1"/>
</dbReference>
<dbReference type="OMA" id="IRCLASK"/>
<feature type="transmembrane region" description="Helical" evidence="11">
    <location>
        <begin position="366"/>
        <end position="387"/>
    </location>
</feature>
<dbReference type="GO" id="GO:0016020">
    <property type="term" value="C:membrane"/>
    <property type="evidence" value="ECO:0007669"/>
    <property type="project" value="UniProtKB-SubCell"/>
</dbReference>
<feature type="domain" description="C2H2-type" evidence="13">
    <location>
        <begin position="457"/>
        <end position="486"/>
    </location>
</feature>
<keyword evidence="9" id="KW-0863">Zinc-finger</keyword>
<dbReference type="Pfam" id="PF00248">
    <property type="entry name" value="Aldo_ket_red"/>
    <property type="match status" value="1"/>
</dbReference>
<dbReference type="InterPro" id="IPR023210">
    <property type="entry name" value="NADP_OxRdtase_dom"/>
</dbReference>
<feature type="region of interest" description="Disordered" evidence="10">
    <location>
        <begin position="562"/>
        <end position="587"/>
    </location>
</feature>
<evidence type="ECO:0000313" key="15">
    <source>
        <dbReference type="EMBL" id="RFU25447.1"/>
    </source>
</evidence>
<dbReference type="GO" id="GO:0003677">
    <property type="term" value="F:DNA binding"/>
    <property type="evidence" value="ECO:0007669"/>
    <property type="project" value="InterPro"/>
</dbReference>
<protein>
    <recommendedName>
        <fullName evidence="17">Major facilitator superfamily (MFS) profile domain-containing protein</fullName>
    </recommendedName>
</protein>
<evidence type="ECO:0008006" key="17">
    <source>
        <dbReference type="Google" id="ProtNLM"/>
    </source>
</evidence>
<feature type="transmembrane region" description="Helical" evidence="11">
    <location>
        <begin position="140"/>
        <end position="160"/>
    </location>
</feature>
<evidence type="ECO:0000313" key="16">
    <source>
        <dbReference type="Proteomes" id="UP000258309"/>
    </source>
</evidence>
<keyword evidence="2" id="KW-0813">Transport</keyword>
<feature type="transmembrane region" description="Helical" evidence="11">
    <location>
        <begin position="332"/>
        <end position="354"/>
    </location>
</feature>
<gene>
    <name evidence="15" type="ORF">B7463_g10881</name>
</gene>
<dbReference type="InterPro" id="IPR036259">
    <property type="entry name" value="MFS_trans_sf"/>
</dbReference>
<dbReference type="EMBL" id="NCSJ02000332">
    <property type="protein sequence ID" value="RFU25447.1"/>
    <property type="molecule type" value="Genomic_DNA"/>
</dbReference>
<dbReference type="PROSITE" id="PS50850">
    <property type="entry name" value="MFS"/>
    <property type="match status" value="1"/>
</dbReference>
<dbReference type="GO" id="GO:0000981">
    <property type="term" value="F:DNA-binding transcription factor activity, RNA polymerase II-specific"/>
    <property type="evidence" value="ECO:0007669"/>
    <property type="project" value="InterPro"/>
</dbReference>
<dbReference type="InterPro" id="IPR020846">
    <property type="entry name" value="MFS_dom"/>
</dbReference>
<dbReference type="GO" id="GO:0016616">
    <property type="term" value="F:oxidoreductase activity, acting on the CH-OH group of donors, NAD or NADP as acceptor"/>
    <property type="evidence" value="ECO:0007669"/>
    <property type="project" value="UniProtKB-ARBA"/>
</dbReference>
<evidence type="ECO:0000256" key="11">
    <source>
        <dbReference type="SAM" id="Phobius"/>
    </source>
</evidence>
<evidence type="ECO:0000256" key="8">
    <source>
        <dbReference type="ARBA" id="ARBA00023242"/>
    </source>
</evidence>
<feature type="transmembrane region" description="Helical" evidence="11">
    <location>
        <begin position="49"/>
        <end position="66"/>
    </location>
</feature>
<dbReference type="Gene3D" id="3.30.160.60">
    <property type="entry name" value="Classic Zinc Finger"/>
    <property type="match status" value="2"/>
</dbReference>
<dbReference type="STRING" id="5539.A0A3E2GWP7"/>
<evidence type="ECO:0000256" key="3">
    <source>
        <dbReference type="ARBA" id="ARBA00022692"/>
    </source>
</evidence>
<dbReference type="InterPro" id="IPR036864">
    <property type="entry name" value="Zn2-C6_fun-type_DNA-bd_sf"/>
</dbReference>
<dbReference type="InterPro" id="IPR001138">
    <property type="entry name" value="Zn2Cys6_DnaBD"/>
</dbReference>
<evidence type="ECO:0000256" key="6">
    <source>
        <dbReference type="ARBA" id="ARBA00023002"/>
    </source>
</evidence>
<dbReference type="GO" id="GO:0008270">
    <property type="term" value="F:zinc ion binding"/>
    <property type="evidence" value="ECO:0007669"/>
    <property type="project" value="UniProtKB-KW"/>
</dbReference>
<evidence type="ECO:0000259" key="13">
    <source>
        <dbReference type="PROSITE" id="PS50157"/>
    </source>
</evidence>
<dbReference type="GO" id="GO:0006351">
    <property type="term" value="P:DNA-templated transcription"/>
    <property type="evidence" value="ECO:0007669"/>
    <property type="project" value="InterPro"/>
</dbReference>
<dbReference type="PROSITE" id="PS50048">
    <property type="entry name" value="ZN2_CY6_FUNGAL_2"/>
    <property type="match status" value="1"/>
</dbReference>
<dbReference type="Gene3D" id="4.10.240.10">
    <property type="entry name" value="Zn(2)-C6 fungal-type DNA-binding domain"/>
    <property type="match status" value="1"/>
</dbReference>
<feature type="transmembrane region" description="Helical" evidence="11">
    <location>
        <begin position="276"/>
        <end position="297"/>
    </location>
</feature>
<dbReference type="InterPro" id="IPR007219">
    <property type="entry name" value="XnlR_reg_dom"/>
</dbReference>
<dbReference type="InterPro" id="IPR018170">
    <property type="entry name" value="Aldo/ket_reductase_CS"/>
</dbReference>
<feature type="transmembrane region" description="Helical" evidence="11">
    <location>
        <begin position="108"/>
        <end position="128"/>
    </location>
</feature>
<dbReference type="SUPFAM" id="SSF57701">
    <property type="entry name" value="Zn2/Cys6 DNA-binding domain"/>
    <property type="match status" value="1"/>
</dbReference>
<dbReference type="Gene3D" id="1.20.1250.20">
    <property type="entry name" value="MFS general substrate transporter like domains"/>
    <property type="match status" value="1"/>
</dbReference>
<feature type="domain" description="C2H2-type" evidence="13">
    <location>
        <begin position="487"/>
        <end position="509"/>
    </location>
</feature>
<evidence type="ECO:0000259" key="12">
    <source>
        <dbReference type="PROSITE" id="PS50048"/>
    </source>
</evidence>
<feature type="region of interest" description="Disordered" evidence="10">
    <location>
        <begin position="428"/>
        <end position="454"/>
    </location>
</feature>
<evidence type="ECO:0000256" key="9">
    <source>
        <dbReference type="PROSITE-ProRule" id="PRU00042"/>
    </source>
</evidence>
<comment type="caution">
    <text evidence="15">The sequence shown here is derived from an EMBL/GenBank/DDBJ whole genome shotgun (WGS) entry which is preliminary data.</text>
</comment>
<dbReference type="Pfam" id="PF00096">
    <property type="entry name" value="zf-C2H2"/>
    <property type="match status" value="1"/>
</dbReference>
<feature type="non-terminal residue" evidence="15">
    <location>
        <position position="1551"/>
    </location>
</feature>
<evidence type="ECO:0000256" key="7">
    <source>
        <dbReference type="ARBA" id="ARBA00023136"/>
    </source>
</evidence>
<keyword evidence="9" id="KW-0862">Zinc</keyword>
<dbReference type="Gene3D" id="3.20.20.100">
    <property type="entry name" value="NADP-dependent oxidoreductase domain"/>
    <property type="match status" value="1"/>
</dbReference>
<evidence type="ECO:0000256" key="2">
    <source>
        <dbReference type="ARBA" id="ARBA00022448"/>
    </source>
</evidence>
<dbReference type="InterPro" id="IPR020471">
    <property type="entry name" value="AKR"/>
</dbReference>
<feature type="non-terminal residue" evidence="15">
    <location>
        <position position="1"/>
    </location>
</feature>
<dbReference type="FunFam" id="1.20.1250.20:FF:000013">
    <property type="entry name" value="MFS general substrate transporter"/>
    <property type="match status" value="1"/>
</dbReference>
<dbReference type="InterPro" id="IPR011701">
    <property type="entry name" value="MFS"/>
</dbReference>
<dbReference type="CDD" id="cd12148">
    <property type="entry name" value="fungal_TF_MHR"/>
    <property type="match status" value="1"/>
</dbReference>
<dbReference type="PROSITE" id="PS00028">
    <property type="entry name" value="ZINC_FINGER_C2H2_1"/>
    <property type="match status" value="2"/>
</dbReference>
<keyword evidence="5 11" id="KW-1133">Transmembrane helix</keyword>
<keyword evidence="4" id="KW-0479">Metal-binding</keyword>
<dbReference type="CDD" id="cd00067">
    <property type="entry name" value="GAL4"/>
    <property type="match status" value="1"/>
</dbReference>
<keyword evidence="7 11" id="KW-0472">Membrane</keyword>
<dbReference type="PANTHER" id="PTHR43791">
    <property type="entry name" value="PERMEASE-RELATED"/>
    <property type="match status" value="1"/>
</dbReference>
<dbReference type="InterPro" id="IPR013087">
    <property type="entry name" value="Znf_C2H2_type"/>
</dbReference>
<feature type="transmembrane region" description="Helical" evidence="11">
    <location>
        <begin position="399"/>
        <end position="418"/>
    </location>
</feature>
<feature type="transmembrane region" description="Helical" evidence="11">
    <location>
        <begin position="244"/>
        <end position="264"/>
    </location>
</feature>
<comment type="subcellular location">
    <subcellularLocation>
        <location evidence="1">Membrane</location>
        <topology evidence="1">Multi-pass membrane protein</topology>
    </subcellularLocation>
</comment>
<dbReference type="Proteomes" id="UP000258309">
    <property type="component" value="Unassembled WGS sequence"/>
</dbReference>
<dbReference type="InterPro" id="IPR036812">
    <property type="entry name" value="NAD(P)_OxRdtase_dom_sf"/>
</dbReference>
<dbReference type="PROSITE" id="PS00063">
    <property type="entry name" value="ALDOKETO_REDUCTASE_3"/>
    <property type="match status" value="1"/>
</dbReference>
<organism evidence="15 16">
    <name type="scientific">Scytalidium lignicola</name>
    <name type="common">Hyphomycete</name>
    <dbReference type="NCBI Taxonomy" id="5539"/>
    <lineage>
        <taxon>Eukaryota</taxon>
        <taxon>Fungi</taxon>
        <taxon>Dikarya</taxon>
        <taxon>Ascomycota</taxon>
        <taxon>Pezizomycotina</taxon>
        <taxon>Leotiomycetes</taxon>
        <taxon>Leotiomycetes incertae sedis</taxon>
        <taxon>Scytalidium</taxon>
    </lineage>
</organism>
<dbReference type="SUPFAM" id="SSF57667">
    <property type="entry name" value="beta-beta-alpha zinc fingers"/>
    <property type="match status" value="1"/>
</dbReference>
<dbReference type="OrthoDB" id="1405595at2759"/>
<reference evidence="15 16" key="1">
    <citation type="submission" date="2018-05" db="EMBL/GenBank/DDBJ databases">
        <title>Draft genome sequence of Scytalidium lignicola DSM 105466, a ubiquitous saprotrophic fungus.</title>
        <authorList>
            <person name="Buettner E."/>
            <person name="Gebauer A.M."/>
            <person name="Hofrichter M."/>
            <person name="Liers C."/>
            <person name="Kellner H."/>
        </authorList>
    </citation>
    <scope>NUCLEOTIDE SEQUENCE [LARGE SCALE GENOMIC DNA]</scope>
    <source>
        <strain evidence="15 16">DSM 105466</strain>
    </source>
</reference>
<proteinExistence type="predicted"/>
<dbReference type="PRINTS" id="PR00069">
    <property type="entry name" value="ALDKETRDTASE"/>
</dbReference>
<feature type="transmembrane region" description="Helical" evidence="11">
    <location>
        <begin position="172"/>
        <end position="194"/>
    </location>
</feature>
<evidence type="ECO:0000256" key="1">
    <source>
        <dbReference type="ARBA" id="ARBA00004141"/>
    </source>
</evidence>
<keyword evidence="6" id="KW-0560">Oxidoreductase</keyword>
<evidence type="ECO:0000256" key="10">
    <source>
        <dbReference type="SAM" id="MobiDB-lite"/>
    </source>
</evidence>
<dbReference type="PANTHER" id="PTHR43791:SF38">
    <property type="entry name" value="MAJOR FACILITATOR SUPERFAMILY (MFS) PROFILE DOMAIN-CONTAINING PROTEIN"/>
    <property type="match status" value="1"/>
</dbReference>
<name>A0A3E2GWP7_SCYLI</name>
<dbReference type="InterPro" id="IPR036236">
    <property type="entry name" value="Znf_C2H2_sf"/>
</dbReference>
<dbReference type="GO" id="GO:0022857">
    <property type="term" value="F:transmembrane transporter activity"/>
    <property type="evidence" value="ECO:0007669"/>
    <property type="project" value="InterPro"/>
</dbReference>
<evidence type="ECO:0000256" key="4">
    <source>
        <dbReference type="ARBA" id="ARBA00022723"/>
    </source>
</evidence>
<dbReference type="SUPFAM" id="SSF51430">
    <property type="entry name" value="NAD(P)-linked oxidoreductase"/>
    <property type="match status" value="1"/>
</dbReference>
<dbReference type="PROSITE" id="PS00463">
    <property type="entry name" value="ZN2_CY6_FUNGAL_1"/>
    <property type="match status" value="1"/>
</dbReference>
<evidence type="ECO:0000256" key="5">
    <source>
        <dbReference type="ARBA" id="ARBA00022989"/>
    </source>
</evidence>
<dbReference type="FunFam" id="3.20.20.100:FF:000002">
    <property type="entry name" value="2,5-diketo-D-gluconic acid reductase A"/>
    <property type="match status" value="1"/>
</dbReference>
<dbReference type="Pfam" id="PF07690">
    <property type="entry name" value="MFS_1"/>
    <property type="match status" value="1"/>
</dbReference>
<dbReference type="FunFam" id="1.20.1250.20:FF:000057">
    <property type="entry name" value="MFS general substrate transporter"/>
    <property type="match status" value="1"/>
</dbReference>
<feature type="domain" description="Major facilitator superfamily (MFS) profile" evidence="14">
    <location>
        <begin position="1"/>
        <end position="427"/>
    </location>
</feature>
<dbReference type="PROSITE" id="PS50157">
    <property type="entry name" value="ZINC_FINGER_C2H2_2"/>
    <property type="match status" value="2"/>
</dbReference>
<feature type="transmembrane region" description="Helical" evidence="11">
    <location>
        <begin position="78"/>
        <end position="96"/>
    </location>
</feature>
<dbReference type="SMART" id="SM00355">
    <property type="entry name" value="ZnF_C2H2"/>
    <property type="match status" value="2"/>
</dbReference>
<dbReference type="Pfam" id="PF04082">
    <property type="entry name" value="Fungal_trans"/>
    <property type="match status" value="1"/>
</dbReference>
<evidence type="ECO:0000259" key="14">
    <source>
        <dbReference type="PROSITE" id="PS50850"/>
    </source>
</evidence>
<keyword evidence="3 11" id="KW-0812">Transmembrane</keyword>
<accession>A0A3E2GWP7</accession>
<feature type="domain" description="Zn(2)-C6 fungal-type" evidence="12">
    <location>
        <begin position="523"/>
        <end position="554"/>
    </location>
</feature>
<keyword evidence="8" id="KW-0539">Nucleus</keyword>
<keyword evidence="16" id="KW-1185">Reference proteome</keyword>
<sequence length="1551" mass="172296">MSKEEFDHDEIASLRYAEPFVENAALERSIGNAREAGMAADLHLSSSDYSLALSIFFIGYLLLEVPSNMILSRTRPSLYLPSLMFVWGCLVTAYTGVNTKGGLVGLRFVLGLVEAGYFPGVLLFMSNWYKKAELARRFSIFYCASLVSGAVGGLIAGLIVDHMQHKGSLPAWKWLFLIEGVLTIGCAVIAMFILPDFPATTKWLTDEEREYAIRRLEEDRLSSEARDITHLQAFLSAAKDWRTWLFMLAQSLCTCAGTITYFIPTVMASLGYTGNMVQYMTIPIYCVALVIVLICCFSSDLQNERPKHIMVMAGISTVSLIIVAAVDNPKVRYAFLCFGAAGIWCCSPMTLSYLSNTISSPMEKRAVSIGIVNALANLSSVYGSYIWPSSSAPKYIPGFSVSIVLMAGCVVTAFALMVSETVSASLTSLSSPDVPVPQHTAGGDQSYPRKRRKEQPLVCSRADCRRSFGKLEHLQRHERSHAGDVRYECPICKKRFVRSDVMTRHTAIHDQALITLRKPRKISCNSCASLKVRCDGQPGSSCIRCLASKQECVYRNTEKTILQSPESSQSRTPPIYSTPNPEVSANSQVPVNHAASRTAFNIPPSMSDMSSSSALDASYHMIETNPGVLSQDTVDDFSSLPLELLYGFAIDSSESYFGWEIGGTELDHLKTLNTDAPNTPPDNWFPSDVIHQMVPSTQTTNNEGEVYVSSPLVATPATRDSQPADSPWPHVYKPSADDSHIELPSISQRIRPALYEENVDRVGESMRETILSLVGISHQPHWPAIDVTSFPSTQTLSVCINLYFRHFHDSLPILRRSTFRIAEAAPVLLLAVAAIGAIYSRDGLGGLAIAMNELARRAIAYMRDNDRRAMFDTSIVQAWLLQSIFGLFCGSRMLYQHAEISRGGLVTAARRMHLLRPSLTFVEELKRRKETASTEELRRAYADDEERRRLGWGIYLYDMQISCLLNISPHFSIGEVNMPLPIDEEIWNAPASTAHFESEPQSKSSNFRHVLDTLLSARKLPQPLNPFGYSLIAHTLYRQCTDAGEYHWILSQPWATTNSQYHLAFPSNFKHNPQMLLDQLSDSCSTASCMPNSLIVNVSALSHLSHIQFTWPGFLENIKVAAGKSGTEASKAEASLWLSSRISEDQVNARAILVHAGQLNSLLMRAPYETVWMFDAALTFWAMIKFGINLVDSSETSDRVIITWSDSDEVYGWIQRGGPVSFQGVGNLSDLTVSKVLSVFIMTVPESFKLNTGASIPAVGLGTWQAKPGEVGRAVVHALKVGYRHLDCALIYQNEKEVGEAIKESGVPRKDIFITSKLWNTYHPNVAECLEETLKSLQTDYLDLYLIHWPVRLVPIESSPLFAINPDGTRAVDRSWNQQDTWRQMEELYKSGKVKAIGVSNWSIPYLEHLEKTWTVVPAINQVELHPYNPQHKLKKWCDDKGILLEAYCPLGSTGSPLLNDPEIIALGEKYKVSPATVLISYQVNRGCVVLPKSVTAARIEQNLKVVPIAEEDMATLASMAANGKQKRLNTPLWGHDLGFDDWYNAPKTIS</sequence>
<dbReference type="SUPFAM" id="SSF103473">
    <property type="entry name" value="MFS general substrate transporter"/>
    <property type="match status" value="1"/>
</dbReference>
<dbReference type="Pfam" id="PF00172">
    <property type="entry name" value="Zn_clus"/>
    <property type="match status" value="1"/>
</dbReference>